<keyword evidence="7 8" id="KW-0472">Membrane</keyword>
<dbReference type="GO" id="GO:0022857">
    <property type="term" value="F:transmembrane transporter activity"/>
    <property type="evidence" value="ECO:0007669"/>
    <property type="project" value="UniProtKB-UniRule"/>
</dbReference>
<feature type="transmembrane region" description="Helical" evidence="8">
    <location>
        <begin position="147"/>
        <end position="168"/>
    </location>
</feature>
<dbReference type="GO" id="GO:0005886">
    <property type="term" value="C:plasma membrane"/>
    <property type="evidence" value="ECO:0007669"/>
    <property type="project" value="UniProtKB-SubCell"/>
</dbReference>
<accession>A0A9P4XYI8</accession>
<feature type="transmembrane region" description="Helical" evidence="8">
    <location>
        <begin position="353"/>
        <end position="374"/>
    </location>
</feature>
<comment type="caution">
    <text evidence="10">The sequence shown here is derived from an EMBL/GenBank/DDBJ whole genome shotgun (WGS) entry which is preliminary data.</text>
</comment>
<feature type="transmembrane region" description="Helical" evidence="8">
    <location>
        <begin position="60"/>
        <end position="81"/>
    </location>
</feature>
<organism evidence="10 11">
    <name type="scientific">Cryphonectria parasitica (strain ATCC 38755 / EP155)</name>
    <dbReference type="NCBI Taxonomy" id="660469"/>
    <lineage>
        <taxon>Eukaryota</taxon>
        <taxon>Fungi</taxon>
        <taxon>Dikarya</taxon>
        <taxon>Ascomycota</taxon>
        <taxon>Pezizomycotina</taxon>
        <taxon>Sordariomycetes</taxon>
        <taxon>Sordariomycetidae</taxon>
        <taxon>Diaporthales</taxon>
        <taxon>Cryphonectriaceae</taxon>
        <taxon>Cryphonectria-Endothia species complex</taxon>
        <taxon>Cryphonectria</taxon>
    </lineage>
</organism>
<dbReference type="OrthoDB" id="44736at2759"/>
<evidence type="ECO:0000256" key="9">
    <source>
        <dbReference type="SAM" id="MobiDB-lite"/>
    </source>
</evidence>
<dbReference type="InterPro" id="IPR007603">
    <property type="entry name" value="Choline_transptr-like"/>
</dbReference>
<dbReference type="GeneID" id="63839808"/>
<dbReference type="Proteomes" id="UP000803844">
    <property type="component" value="Unassembled WGS sequence"/>
</dbReference>
<keyword evidence="11" id="KW-1185">Reference proteome</keyword>
<evidence type="ECO:0000256" key="3">
    <source>
        <dbReference type="ARBA" id="ARBA00007168"/>
    </source>
</evidence>
<dbReference type="PANTHER" id="PTHR12385:SF4">
    <property type="entry name" value="PROTEIN PNS1"/>
    <property type="match status" value="1"/>
</dbReference>
<dbReference type="PANTHER" id="PTHR12385">
    <property type="entry name" value="CHOLINE TRANSPORTER-LIKE (SLC FAMILY 44)"/>
    <property type="match status" value="1"/>
</dbReference>
<feature type="transmembrane region" description="Helical" evidence="8">
    <location>
        <begin position="255"/>
        <end position="274"/>
    </location>
</feature>
<keyword evidence="5 8" id="KW-0812">Transmembrane</keyword>
<sequence>MQQQYPPNPAPEYQQYPPPTNGAYTAVDPQGPHQGFEYGNDQKVPFDQAFKIERPKYNDVWAGILFLVFMAGFTVVSGIALRGYGRSADHDFFLAATTRSSNGTSIYDSDVLTINTNTIILFLFCLAVAVVFSIGYVFLIRIAPKQIIWITGILNIVWGLVAAIYMVIKKQYVGGIIFLVFVVFMMFAFWSWRRRIPFSALMLRTSIHVANHHGHVYMVSLVGGLIGALYSIWFAITFVAIYVKWSPSDNNPSCTSSSCSYATVTGLVVFITFTSFWFSEWIKNTIHTTIAGIYGSWYYNSRQYPTGVTRGALRRSLTYSFGSISLGSLIVAIVNFLKLLAQSARNDAAQQGDIVAFVLSCFLTCILGCLQWVIEFVNRYAFSHIALYGRPYFQSAKDTWRMIKDRGIDALINECLIGPVFSFGSLFIGFATALLSFLYLEFTKPAYNSNGDFTVVICAFAFLIGLQICNIFTTPLSSGIDTIFVAMAWDPEVMIRDHPDLYHQMVQVYPHVQEAIHA</sequence>
<keyword evidence="6 8" id="KW-1133">Transmembrane helix</keyword>
<comment type="function">
    <text evidence="1 8">Probably involved in transport through the plasma membrane.</text>
</comment>
<evidence type="ECO:0000256" key="2">
    <source>
        <dbReference type="ARBA" id="ARBA00004651"/>
    </source>
</evidence>
<protein>
    <recommendedName>
        <fullName evidence="4 8">Protein PNS1</fullName>
    </recommendedName>
</protein>
<dbReference type="RefSeq" id="XP_040774309.1">
    <property type="nucleotide sequence ID" value="XM_040922679.1"/>
</dbReference>
<comment type="similarity">
    <text evidence="3 8">Belongs to the CTL (choline transporter-like) family.</text>
</comment>
<feature type="transmembrane region" description="Helical" evidence="8">
    <location>
        <begin position="319"/>
        <end position="341"/>
    </location>
</feature>
<feature type="region of interest" description="Disordered" evidence="9">
    <location>
        <begin position="1"/>
        <end position="31"/>
    </location>
</feature>
<proteinExistence type="inferred from homology"/>
<feature type="compositionally biased region" description="Pro residues" evidence="9">
    <location>
        <begin position="1"/>
        <end position="20"/>
    </location>
</feature>
<dbReference type="Pfam" id="PF04515">
    <property type="entry name" value="Choline_transpo"/>
    <property type="match status" value="1"/>
</dbReference>
<feature type="transmembrane region" description="Helical" evidence="8">
    <location>
        <begin position="119"/>
        <end position="140"/>
    </location>
</feature>
<feature type="transmembrane region" description="Helical" evidence="8">
    <location>
        <begin position="416"/>
        <end position="440"/>
    </location>
</feature>
<dbReference type="AlphaFoldDB" id="A0A9P4XYI8"/>
<gene>
    <name evidence="10" type="ORF">M406DRAFT_352312</name>
</gene>
<evidence type="ECO:0000256" key="1">
    <source>
        <dbReference type="ARBA" id="ARBA00002957"/>
    </source>
</evidence>
<evidence type="ECO:0000256" key="5">
    <source>
        <dbReference type="ARBA" id="ARBA00022692"/>
    </source>
</evidence>
<dbReference type="EMBL" id="MU032349">
    <property type="protein sequence ID" value="KAF3763348.1"/>
    <property type="molecule type" value="Genomic_DNA"/>
</dbReference>
<feature type="transmembrane region" description="Helical" evidence="8">
    <location>
        <begin position="452"/>
        <end position="473"/>
    </location>
</feature>
<evidence type="ECO:0000256" key="7">
    <source>
        <dbReference type="ARBA" id="ARBA00023136"/>
    </source>
</evidence>
<evidence type="ECO:0000256" key="4">
    <source>
        <dbReference type="ARBA" id="ARBA00015388"/>
    </source>
</evidence>
<feature type="transmembrane region" description="Helical" evidence="8">
    <location>
        <begin position="174"/>
        <end position="193"/>
    </location>
</feature>
<evidence type="ECO:0000256" key="8">
    <source>
        <dbReference type="RuleBase" id="RU368066"/>
    </source>
</evidence>
<reference evidence="10" key="1">
    <citation type="journal article" date="2020" name="Phytopathology">
        <title>Genome sequence of the chestnut blight fungus Cryphonectria parasitica EP155: A fundamental resource for an archetypical invasive plant pathogen.</title>
        <authorList>
            <person name="Crouch J.A."/>
            <person name="Dawe A."/>
            <person name="Aerts A."/>
            <person name="Barry K."/>
            <person name="Churchill A.C.L."/>
            <person name="Grimwood J."/>
            <person name="Hillman B."/>
            <person name="Milgroom M.G."/>
            <person name="Pangilinan J."/>
            <person name="Smith M."/>
            <person name="Salamov A."/>
            <person name="Schmutz J."/>
            <person name="Yadav J."/>
            <person name="Grigoriev I.V."/>
            <person name="Nuss D."/>
        </authorList>
    </citation>
    <scope>NUCLEOTIDE SEQUENCE</scope>
    <source>
        <strain evidence="10">EP155</strain>
    </source>
</reference>
<evidence type="ECO:0000256" key="6">
    <source>
        <dbReference type="ARBA" id="ARBA00022989"/>
    </source>
</evidence>
<evidence type="ECO:0000313" key="11">
    <source>
        <dbReference type="Proteomes" id="UP000803844"/>
    </source>
</evidence>
<evidence type="ECO:0000313" key="10">
    <source>
        <dbReference type="EMBL" id="KAF3763348.1"/>
    </source>
</evidence>
<name>A0A9P4XYI8_CRYP1</name>
<comment type="subcellular location">
    <subcellularLocation>
        <location evidence="2 8">Cell membrane</location>
        <topology evidence="2 8">Multi-pass membrane protein</topology>
    </subcellularLocation>
</comment>
<feature type="transmembrane region" description="Helical" evidence="8">
    <location>
        <begin position="214"/>
        <end position="243"/>
    </location>
</feature>